<evidence type="ECO:0000313" key="2">
    <source>
        <dbReference type="Proteomes" id="UP000297890"/>
    </source>
</evidence>
<organism evidence="1 2">
    <name type="scientific">Candidatus Macondimonas diazotrophica</name>
    <dbReference type="NCBI Taxonomy" id="2305248"/>
    <lineage>
        <taxon>Bacteria</taxon>
        <taxon>Pseudomonadati</taxon>
        <taxon>Pseudomonadota</taxon>
        <taxon>Gammaproteobacteria</taxon>
        <taxon>Chromatiales</taxon>
        <taxon>Ectothiorhodospiraceae</taxon>
        <taxon>Candidatus Macondimonas</taxon>
    </lineage>
</organism>
<evidence type="ECO:0008006" key="3">
    <source>
        <dbReference type="Google" id="ProtNLM"/>
    </source>
</evidence>
<dbReference type="NCBIfam" id="NF040598">
    <property type="entry name" value="Ala_zip_lipo"/>
    <property type="match status" value="1"/>
</dbReference>
<gene>
    <name evidence="1" type="ORF">E4680_01750</name>
</gene>
<sequence length="95" mass="9544">MLAKKVAAPLIVAVALGGGLVGCSSTKEKEAMNAKLDSIAADAQAAAAAAESAKRDAAAAARSAAEAKAMAADAKSTAEATDEKLNRMFKKSMYK</sequence>
<dbReference type="InterPro" id="IPR021793">
    <property type="entry name" value="Oprl"/>
</dbReference>
<dbReference type="Proteomes" id="UP000297890">
    <property type="component" value="Unassembled WGS sequence"/>
</dbReference>
<dbReference type="RefSeq" id="WP_135280661.1">
    <property type="nucleotide sequence ID" value="NZ_SRIO01000002.1"/>
</dbReference>
<keyword evidence="2" id="KW-1185">Reference proteome</keyword>
<dbReference type="AlphaFoldDB" id="A0A4Z0FCZ4"/>
<protein>
    <recommendedName>
        <fullName evidence="3">Lipoprotein</fullName>
    </recommendedName>
</protein>
<dbReference type="Pfam" id="PF11839">
    <property type="entry name" value="Alanine_zipper"/>
    <property type="match status" value="1"/>
</dbReference>
<proteinExistence type="predicted"/>
<dbReference type="EMBL" id="SRIO01000002">
    <property type="protein sequence ID" value="TFZ83734.1"/>
    <property type="molecule type" value="Genomic_DNA"/>
</dbReference>
<comment type="caution">
    <text evidence="1">The sequence shown here is derived from an EMBL/GenBank/DDBJ whole genome shotgun (WGS) entry which is preliminary data.</text>
</comment>
<reference evidence="1 2" key="1">
    <citation type="journal article" date="2019" name="ISME J.">
        <title>Candidatus Macondimonas diazotrophica, a novel gammaproteobacterial genus dominating crude-oil-contaminated coastal sediments.</title>
        <authorList>
            <person name="Karthikeyan S."/>
            <person name="Konstantinidis K."/>
        </authorList>
    </citation>
    <scope>NUCLEOTIDE SEQUENCE [LARGE SCALE GENOMIC DNA]</scope>
    <source>
        <strain evidence="1 2">KTK01</strain>
    </source>
</reference>
<name>A0A4Z0FCZ4_9GAMM</name>
<evidence type="ECO:0000313" key="1">
    <source>
        <dbReference type="EMBL" id="TFZ83734.1"/>
    </source>
</evidence>
<accession>A0A4Z0FCZ4</accession>
<dbReference type="PROSITE" id="PS51257">
    <property type="entry name" value="PROKAR_LIPOPROTEIN"/>
    <property type="match status" value="1"/>
</dbReference>